<dbReference type="InterPro" id="IPR012000">
    <property type="entry name" value="Thiamin_PyroP_enz_cen_dom"/>
</dbReference>
<dbReference type="InterPro" id="IPR045229">
    <property type="entry name" value="TPP_enz"/>
</dbReference>
<reference evidence="9" key="1">
    <citation type="submission" date="2022-06" db="EMBL/GenBank/DDBJ databases">
        <title>Natrinema sp. a new haloarchaeum isolate from saline soil.</title>
        <authorList>
            <person name="Strakova D."/>
            <person name="Galisteo C."/>
            <person name="Sanchez-Porro C."/>
            <person name="Ventosa A."/>
        </authorList>
    </citation>
    <scope>NUCLEOTIDE SEQUENCE</scope>
    <source>
        <strain evidence="9">S1CR25-10</strain>
    </source>
</reference>
<dbReference type="SUPFAM" id="SSF52467">
    <property type="entry name" value="DHS-like NAD/FAD-binding domain"/>
    <property type="match status" value="1"/>
</dbReference>
<comment type="caution">
    <text evidence="9">The sequence shown here is derived from an EMBL/GenBank/DDBJ whole genome shotgun (WGS) entry which is preliminary data.</text>
</comment>
<feature type="region of interest" description="Disordered" evidence="5">
    <location>
        <begin position="527"/>
        <end position="547"/>
    </location>
</feature>
<dbReference type="AlphaFoldDB" id="A0A9Q4L449"/>
<evidence type="ECO:0000256" key="5">
    <source>
        <dbReference type="SAM" id="MobiDB-lite"/>
    </source>
</evidence>
<dbReference type="SUPFAM" id="SSF52518">
    <property type="entry name" value="Thiamin diphosphate-binding fold (THDP-binding)"/>
    <property type="match status" value="2"/>
</dbReference>
<evidence type="ECO:0000259" key="7">
    <source>
        <dbReference type="Pfam" id="PF02775"/>
    </source>
</evidence>
<dbReference type="Pfam" id="PF02775">
    <property type="entry name" value="TPP_enzyme_C"/>
    <property type="match status" value="1"/>
</dbReference>
<dbReference type="Pfam" id="PF00205">
    <property type="entry name" value="TPP_enzyme_M"/>
    <property type="match status" value="1"/>
</dbReference>
<dbReference type="GO" id="GO:0000287">
    <property type="term" value="F:magnesium ion binding"/>
    <property type="evidence" value="ECO:0007669"/>
    <property type="project" value="InterPro"/>
</dbReference>
<name>A0A9Q4L449_9EURY</name>
<protein>
    <submittedName>
        <fullName evidence="9">Thiamine pyrophosphate-binding protein</fullName>
    </submittedName>
</protein>
<dbReference type="EMBL" id="JAMQOT010000003">
    <property type="protein sequence ID" value="MDF9746187.1"/>
    <property type="molecule type" value="Genomic_DNA"/>
</dbReference>
<evidence type="ECO:0000259" key="6">
    <source>
        <dbReference type="Pfam" id="PF00205"/>
    </source>
</evidence>
<keyword evidence="10" id="KW-1185">Reference proteome</keyword>
<dbReference type="InterPro" id="IPR000399">
    <property type="entry name" value="TPP-bd_CS"/>
</dbReference>
<evidence type="ECO:0000313" key="10">
    <source>
        <dbReference type="Proteomes" id="UP001154061"/>
    </source>
</evidence>
<organism evidence="9 10">
    <name type="scientific">Natrinema salsiterrestre</name>
    <dbReference type="NCBI Taxonomy" id="2950540"/>
    <lineage>
        <taxon>Archaea</taxon>
        <taxon>Methanobacteriati</taxon>
        <taxon>Methanobacteriota</taxon>
        <taxon>Stenosarchaea group</taxon>
        <taxon>Halobacteria</taxon>
        <taxon>Halobacteriales</taxon>
        <taxon>Natrialbaceae</taxon>
        <taxon>Natrinema</taxon>
    </lineage>
</organism>
<dbReference type="InterPro" id="IPR012001">
    <property type="entry name" value="Thiamin_PyroP_enz_TPP-bd_dom"/>
</dbReference>
<evidence type="ECO:0000256" key="2">
    <source>
        <dbReference type="ARBA" id="ARBA00007812"/>
    </source>
</evidence>
<dbReference type="GO" id="GO:0044272">
    <property type="term" value="P:sulfur compound biosynthetic process"/>
    <property type="evidence" value="ECO:0007669"/>
    <property type="project" value="UniProtKB-ARBA"/>
</dbReference>
<evidence type="ECO:0000259" key="8">
    <source>
        <dbReference type="Pfam" id="PF02776"/>
    </source>
</evidence>
<sequence length="547" mass="57643">MKVNEAIIDCLTENDIGTLFGIPGKQSLPLNESISERDDIRFVMARHETAVSHQAWGYAETSGEMAGTVVIPGPGDMNAMNGLKNALNDCTPLVHIAVETEPEIRGGDGIHETPPDTYDNVVKENVTVETPQSTVAELQRAIDAARTAPKGPVRVGIPKNFLKMDVSLAERGEVEPQSFSGVPEGKVDAAADLLADASTPIIVAGGGVRAGEASDELKAVAERLEAPVVLTYKGKAVFPDDHELMGGVLCGGTGTAVKELIADADAALGVGTDFDAVSLHNWSIEIPEDLVHVTLGADDIGTGYDPAVGIVADAARTLEALDDALAGRTIAGGNGVERARETRDAVDARLEELRAVTEAPLTSVKALDAIREGTPRDAVVAVDAGGFRLWALLMFPTYDPRDYVNPGSWATMGSGLPSAIGAKLANPDQDVVALTGDGGLLMCLHELHTLADEEIDVTVVVLNNSDYAIISEEAGRSYRMDEGEYGWDETPVSYTTVAEGLGLDVERAETPDEVEATVADAIASDGPTLVEIPTDPYEPQSGVWMNE</sequence>
<dbReference type="CDD" id="cd07035">
    <property type="entry name" value="TPP_PYR_POX_like"/>
    <property type="match status" value="1"/>
</dbReference>
<dbReference type="PANTHER" id="PTHR18968">
    <property type="entry name" value="THIAMINE PYROPHOSPHATE ENZYMES"/>
    <property type="match status" value="1"/>
</dbReference>
<dbReference type="InterPro" id="IPR029035">
    <property type="entry name" value="DHS-like_NAD/FAD-binding_dom"/>
</dbReference>
<dbReference type="Gene3D" id="3.40.50.1220">
    <property type="entry name" value="TPP-binding domain"/>
    <property type="match status" value="1"/>
</dbReference>
<proteinExistence type="inferred from homology"/>
<dbReference type="GO" id="GO:0003984">
    <property type="term" value="F:acetolactate synthase activity"/>
    <property type="evidence" value="ECO:0007669"/>
    <property type="project" value="TreeGrafter"/>
</dbReference>
<comment type="similarity">
    <text evidence="2 4">Belongs to the TPP enzyme family.</text>
</comment>
<gene>
    <name evidence="9" type="ORF">NDI89_11395</name>
</gene>
<dbReference type="GO" id="GO:0030976">
    <property type="term" value="F:thiamine pyrophosphate binding"/>
    <property type="evidence" value="ECO:0007669"/>
    <property type="project" value="InterPro"/>
</dbReference>
<feature type="domain" description="Thiamine pyrophosphate enzyme TPP-binding" evidence="7">
    <location>
        <begin position="383"/>
        <end position="532"/>
    </location>
</feature>
<dbReference type="GO" id="GO:0009097">
    <property type="term" value="P:isoleucine biosynthetic process"/>
    <property type="evidence" value="ECO:0007669"/>
    <property type="project" value="TreeGrafter"/>
</dbReference>
<keyword evidence="3 4" id="KW-0786">Thiamine pyrophosphate</keyword>
<dbReference type="Proteomes" id="UP001154061">
    <property type="component" value="Unassembled WGS sequence"/>
</dbReference>
<dbReference type="GO" id="GO:0005948">
    <property type="term" value="C:acetolactate synthase complex"/>
    <property type="evidence" value="ECO:0007669"/>
    <property type="project" value="TreeGrafter"/>
</dbReference>
<dbReference type="PROSITE" id="PS00187">
    <property type="entry name" value="TPP_ENZYMES"/>
    <property type="match status" value="1"/>
</dbReference>
<evidence type="ECO:0000256" key="3">
    <source>
        <dbReference type="ARBA" id="ARBA00023052"/>
    </source>
</evidence>
<dbReference type="GO" id="GO:0009099">
    <property type="term" value="P:L-valine biosynthetic process"/>
    <property type="evidence" value="ECO:0007669"/>
    <property type="project" value="TreeGrafter"/>
</dbReference>
<dbReference type="CDD" id="cd00568">
    <property type="entry name" value="TPP_enzymes"/>
    <property type="match status" value="1"/>
</dbReference>
<comment type="cofactor">
    <cofactor evidence="1">
        <name>thiamine diphosphate</name>
        <dbReference type="ChEBI" id="CHEBI:58937"/>
    </cofactor>
</comment>
<evidence type="ECO:0000313" key="9">
    <source>
        <dbReference type="EMBL" id="MDF9746187.1"/>
    </source>
</evidence>
<dbReference type="RefSeq" id="WP_277521708.1">
    <property type="nucleotide sequence ID" value="NZ_JAMQOT010000003.1"/>
</dbReference>
<dbReference type="InterPro" id="IPR011766">
    <property type="entry name" value="TPP_enzyme_TPP-bd"/>
</dbReference>
<dbReference type="Gene3D" id="3.40.50.970">
    <property type="match status" value="2"/>
</dbReference>
<feature type="domain" description="Thiamine pyrophosphate enzyme N-terminal TPP-binding" evidence="8">
    <location>
        <begin position="1"/>
        <end position="111"/>
    </location>
</feature>
<evidence type="ECO:0000256" key="1">
    <source>
        <dbReference type="ARBA" id="ARBA00001964"/>
    </source>
</evidence>
<dbReference type="PANTHER" id="PTHR18968:SF13">
    <property type="entry name" value="ACETOLACTATE SYNTHASE CATALYTIC SUBUNIT, MITOCHONDRIAL"/>
    <property type="match status" value="1"/>
</dbReference>
<feature type="domain" description="Thiamine pyrophosphate enzyme central" evidence="6">
    <location>
        <begin position="187"/>
        <end position="321"/>
    </location>
</feature>
<dbReference type="GO" id="GO:0050660">
    <property type="term" value="F:flavin adenine dinucleotide binding"/>
    <property type="evidence" value="ECO:0007669"/>
    <property type="project" value="TreeGrafter"/>
</dbReference>
<dbReference type="InterPro" id="IPR029061">
    <property type="entry name" value="THDP-binding"/>
</dbReference>
<accession>A0A9Q4L449</accession>
<dbReference type="Pfam" id="PF02776">
    <property type="entry name" value="TPP_enzyme_N"/>
    <property type="match status" value="1"/>
</dbReference>
<evidence type="ECO:0000256" key="4">
    <source>
        <dbReference type="RuleBase" id="RU362132"/>
    </source>
</evidence>